<name>A0A2A2FBG6_9GAMM</name>
<dbReference type="SUPFAM" id="SSF46785">
    <property type="entry name" value="Winged helix' DNA-binding domain"/>
    <property type="match status" value="1"/>
</dbReference>
<dbReference type="InterPro" id="IPR018488">
    <property type="entry name" value="cNMP-bd_CS"/>
</dbReference>
<dbReference type="SMART" id="SM00419">
    <property type="entry name" value="HTH_CRP"/>
    <property type="match status" value="1"/>
</dbReference>
<dbReference type="Proteomes" id="UP000218896">
    <property type="component" value="Unassembled WGS sequence"/>
</dbReference>
<gene>
    <name evidence="6" type="ORF">CK501_03250</name>
</gene>
<dbReference type="CDD" id="cd00038">
    <property type="entry name" value="CAP_ED"/>
    <property type="match status" value="1"/>
</dbReference>
<reference evidence="6 7" key="1">
    <citation type="submission" date="2017-08" db="EMBL/GenBank/DDBJ databases">
        <title>Halovibrio sewagensis sp. nov., isolated from wastewater of high salinity.</title>
        <authorList>
            <person name="Dong X."/>
            <person name="Zhang G."/>
        </authorList>
    </citation>
    <scope>NUCLEOTIDE SEQUENCE [LARGE SCALE GENOMIC DNA]</scope>
    <source>
        <strain evidence="6 7">YL5-2</strain>
    </source>
</reference>
<dbReference type="InterPro" id="IPR036388">
    <property type="entry name" value="WH-like_DNA-bd_sf"/>
</dbReference>
<proteinExistence type="predicted"/>
<evidence type="ECO:0000259" key="5">
    <source>
        <dbReference type="PROSITE" id="PS51063"/>
    </source>
</evidence>
<dbReference type="InterPro" id="IPR012318">
    <property type="entry name" value="HTH_CRP"/>
</dbReference>
<dbReference type="GO" id="GO:0005829">
    <property type="term" value="C:cytosol"/>
    <property type="evidence" value="ECO:0007669"/>
    <property type="project" value="TreeGrafter"/>
</dbReference>
<evidence type="ECO:0000256" key="2">
    <source>
        <dbReference type="ARBA" id="ARBA00023125"/>
    </source>
</evidence>
<dbReference type="Gene3D" id="1.10.10.10">
    <property type="entry name" value="Winged helix-like DNA-binding domain superfamily/Winged helix DNA-binding domain"/>
    <property type="match status" value="1"/>
</dbReference>
<keyword evidence="1" id="KW-0805">Transcription regulation</keyword>
<dbReference type="PANTHER" id="PTHR24567">
    <property type="entry name" value="CRP FAMILY TRANSCRIPTIONAL REGULATORY PROTEIN"/>
    <property type="match status" value="1"/>
</dbReference>
<feature type="domain" description="Cyclic nucleotide-binding" evidence="4">
    <location>
        <begin position="54"/>
        <end position="126"/>
    </location>
</feature>
<evidence type="ECO:0000313" key="6">
    <source>
        <dbReference type="EMBL" id="PAU82180.1"/>
    </source>
</evidence>
<dbReference type="SMART" id="SM00100">
    <property type="entry name" value="cNMP"/>
    <property type="match status" value="1"/>
</dbReference>
<keyword evidence="3" id="KW-0804">Transcription</keyword>
<dbReference type="SUPFAM" id="SSF51206">
    <property type="entry name" value="cAMP-binding domain-like"/>
    <property type="match status" value="1"/>
</dbReference>
<dbReference type="InterPro" id="IPR050397">
    <property type="entry name" value="Env_Response_Regulators"/>
</dbReference>
<dbReference type="PROSITE" id="PS50042">
    <property type="entry name" value="CNMP_BINDING_3"/>
    <property type="match status" value="1"/>
</dbReference>
<dbReference type="InterPro" id="IPR014710">
    <property type="entry name" value="RmlC-like_jellyroll"/>
</dbReference>
<evidence type="ECO:0008006" key="8">
    <source>
        <dbReference type="Google" id="ProtNLM"/>
    </source>
</evidence>
<feature type="domain" description="HTH crp-type" evidence="5">
    <location>
        <begin position="189"/>
        <end position="261"/>
    </location>
</feature>
<evidence type="ECO:0000313" key="7">
    <source>
        <dbReference type="Proteomes" id="UP000218896"/>
    </source>
</evidence>
<dbReference type="PANTHER" id="PTHR24567:SF74">
    <property type="entry name" value="HTH-TYPE TRANSCRIPTIONAL REGULATOR ARCR"/>
    <property type="match status" value="1"/>
</dbReference>
<evidence type="ECO:0000256" key="3">
    <source>
        <dbReference type="ARBA" id="ARBA00023163"/>
    </source>
</evidence>
<dbReference type="Pfam" id="PF00027">
    <property type="entry name" value="cNMP_binding"/>
    <property type="match status" value="1"/>
</dbReference>
<dbReference type="Pfam" id="PF13545">
    <property type="entry name" value="HTH_Crp_2"/>
    <property type="match status" value="1"/>
</dbReference>
<dbReference type="InterPro" id="IPR036390">
    <property type="entry name" value="WH_DNA-bd_sf"/>
</dbReference>
<dbReference type="GO" id="GO:0003700">
    <property type="term" value="F:DNA-binding transcription factor activity"/>
    <property type="evidence" value="ECO:0007669"/>
    <property type="project" value="TreeGrafter"/>
</dbReference>
<dbReference type="InterPro" id="IPR000595">
    <property type="entry name" value="cNMP-bd_dom"/>
</dbReference>
<evidence type="ECO:0000259" key="4">
    <source>
        <dbReference type="PROSITE" id="PS50042"/>
    </source>
</evidence>
<keyword evidence="7" id="KW-1185">Reference proteome</keyword>
<dbReference type="GO" id="GO:0003677">
    <property type="term" value="F:DNA binding"/>
    <property type="evidence" value="ECO:0007669"/>
    <property type="project" value="UniProtKB-KW"/>
</dbReference>
<accession>A0A2A2FBG6</accession>
<dbReference type="InterPro" id="IPR018490">
    <property type="entry name" value="cNMP-bd_dom_sf"/>
</dbReference>
<dbReference type="AlphaFoldDB" id="A0A2A2FBG6"/>
<comment type="caution">
    <text evidence="6">The sequence shown here is derived from an EMBL/GenBank/DDBJ whole genome shotgun (WGS) entry which is preliminary data.</text>
</comment>
<dbReference type="EMBL" id="NSKD01000001">
    <property type="protein sequence ID" value="PAU82180.1"/>
    <property type="molecule type" value="Genomic_DNA"/>
</dbReference>
<keyword evidence="2" id="KW-0238">DNA-binding</keyword>
<evidence type="ECO:0000256" key="1">
    <source>
        <dbReference type="ARBA" id="ARBA00023015"/>
    </source>
</evidence>
<organism evidence="6 7">
    <name type="scientific">Halovibrio salipaludis</name>
    <dbReference type="NCBI Taxonomy" id="2032626"/>
    <lineage>
        <taxon>Bacteria</taxon>
        <taxon>Pseudomonadati</taxon>
        <taxon>Pseudomonadota</taxon>
        <taxon>Gammaproteobacteria</taxon>
        <taxon>Oceanospirillales</taxon>
        <taxon>Halomonadaceae</taxon>
        <taxon>Halovibrio</taxon>
    </lineage>
</organism>
<sequence length="268" mass="29723">MSRHNTPTANNRQTEEAAVTSCDAIKLADVTHARLAEPLLCPRLEHCAIHRHPFFQDLSDQDLASLCQRSRLHTLEAGEMLCREGDRAERFFIVLSGSAKLFRVTDQGSERVLGSAGADDVLAEVAACSPDGCYPWYAQSLEPTRVRSFSGGLLREMVAGRSDYMMNVMRYVAAAMSQTVEDRTILTAQNARERLVQYLLSLVPGTDRRNTGVKVELPLPKGLLASQLAMQPETLSRVLKELRNRGLIQVAQRQVTLLDRAGLQEFVG</sequence>
<dbReference type="PROSITE" id="PS51063">
    <property type="entry name" value="HTH_CRP_2"/>
    <property type="match status" value="1"/>
</dbReference>
<protein>
    <recommendedName>
        <fullName evidence="8">Crp/Fnr family transcriptional regulator</fullName>
    </recommendedName>
</protein>
<dbReference type="PROSITE" id="PS00888">
    <property type="entry name" value="CNMP_BINDING_1"/>
    <property type="match status" value="1"/>
</dbReference>
<dbReference type="Gene3D" id="2.60.120.10">
    <property type="entry name" value="Jelly Rolls"/>
    <property type="match status" value="1"/>
</dbReference>